<gene>
    <name evidence="1" type="ORF">S03H2_60816</name>
</gene>
<accession>X1JKA1</accession>
<feature type="non-terminal residue" evidence="1">
    <location>
        <position position="1"/>
    </location>
</feature>
<protein>
    <submittedName>
        <fullName evidence="1">Uncharacterized protein</fullName>
    </submittedName>
</protein>
<name>X1JKA1_9ZZZZ</name>
<dbReference type="EMBL" id="BARU01039217">
    <property type="protein sequence ID" value="GAH78714.1"/>
    <property type="molecule type" value="Genomic_DNA"/>
</dbReference>
<sequence length="60" mass="7037">LVKKPVTMEQIYELLDGLGLTKLKVMVDSQQVKDKIARFGNFIEQSETWMDRLKKHLMKS</sequence>
<reference evidence="1" key="1">
    <citation type="journal article" date="2014" name="Front. Microbiol.">
        <title>High frequency of phylogenetically diverse reductive dehalogenase-homologous genes in deep subseafloor sedimentary metagenomes.</title>
        <authorList>
            <person name="Kawai M."/>
            <person name="Futagami T."/>
            <person name="Toyoda A."/>
            <person name="Takaki Y."/>
            <person name="Nishi S."/>
            <person name="Hori S."/>
            <person name="Arai W."/>
            <person name="Tsubouchi T."/>
            <person name="Morono Y."/>
            <person name="Uchiyama I."/>
            <person name="Ito T."/>
            <person name="Fujiyama A."/>
            <person name="Inagaki F."/>
            <person name="Takami H."/>
        </authorList>
    </citation>
    <scope>NUCLEOTIDE SEQUENCE</scope>
    <source>
        <strain evidence="1">Expedition CK06-06</strain>
    </source>
</reference>
<comment type="caution">
    <text evidence="1">The sequence shown here is derived from an EMBL/GenBank/DDBJ whole genome shotgun (WGS) entry which is preliminary data.</text>
</comment>
<dbReference type="AlphaFoldDB" id="X1JKA1"/>
<proteinExistence type="predicted"/>
<organism evidence="1">
    <name type="scientific">marine sediment metagenome</name>
    <dbReference type="NCBI Taxonomy" id="412755"/>
    <lineage>
        <taxon>unclassified sequences</taxon>
        <taxon>metagenomes</taxon>
        <taxon>ecological metagenomes</taxon>
    </lineage>
</organism>
<evidence type="ECO:0000313" key="1">
    <source>
        <dbReference type="EMBL" id="GAH78714.1"/>
    </source>
</evidence>